<dbReference type="InterPro" id="IPR051915">
    <property type="entry name" value="Cellulose_Degrad_GH3"/>
</dbReference>
<comment type="catalytic activity">
    <reaction evidence="1">
        <text>Hydrolysis of terminal, non-reducing beta-D-glucosyl residues with release of beta-D-glucose.</text>
        <dbReference type="EC" id="3.2.1.21"/>
    </reaction>
</comment>
<accession>M1MTC6</accession>
<name>M1MTC6_9CLOT</name>
<evidence type="ECO:0000256" key="4">
    <source>
        <dbReference type="ARBA" id="ARBA00022729"/>
    </source>
</evidence>
<dbReference type="Pfam" id="PF01915">
    <property type="entry name" value="Glyco_hydro_3_C"/>
    <property type="match status" value="1"/>
</dbReference>
<dbReference type="InterPro" id="IPR001764">
    <property type="entry name" value="Glyco_hydro_3_N"/>
</dbReference>
<dbReference type="RefSeq" id="WP_015395675.1">
    <property type="nucleotide sequence ID" value="NC_020291.1"/>
</dbReference>
<dbReference type="PANTHER" id="PTHR30620">
    <property type="entry name" value="PERIPLASMIC BETA-GLUCOSIDASE-RELATED"/>
    <property type="match status" value="1"/>
</dbReference>
<dbReference type="SMART" id="SM01217">
    <property type="entry name" value="Fn3_like"/>
    <property type="match status" value="1"/>
</dbReference>
<keyword evidence="10" id="KW-1185">Reference proteome</keyword>
<dbReference type="FunFam" id="2.60.40.10:FF:000495">
    <property type="entry name" value="Periplasmic beta-glucosidase"/>
    <property type="match status" value="1"/>
</dbReference>
<reference evidence="9 10" key="1">
    <citation type="submission" date="2013-02" db="EMBL/GenBank/DDBJ databases">
        <title>Genome sequence of Clostridium saccharoperbutylacetonicum N1-4(HMT).</title>
        <authorList>
            <person name="Poehlein A."/>
            <person name="Daniel R."/>
        </authorList>
    </citation>
    <scope>NUCLEOTIDE SEQUENCE [LARGE SCALE GENOMIC DNA]</scope>
    <source>
        <strain evidence="10">N1-4(HMT)</strain>
    </source>
</reference>
<evidence type="ECO:0000256" key="2">
    <source>
        <dbReference type="ARBA" id="ARBA00005336"/>
    </source>
</evidence>
<dbReference type="PRINTS" id="PR00133">
    <property type="entry name" value="GLHYDRLASE3"/>
</dbReference>
<dbReference type="Gene3D" id="3.40.50.1700">
    <property type="entry name" value="Glycoside hydrolase family 3 C-terminal domain"/>
    <property type="match status" value="1"/>
</dbReference>
<dbReference type="InterPro" id="IPR017853">
    <property type="entry name" value="GH"/>
</dbReference>
<feature type="domain" description="Fibronectin type III-like" evidence="8">
    <location>
        <begin position="637"/>
        <end position="706"/>
    </location>
</feature>
<sequence>MKNMDLNNLLSQMTIDEKIGQLVQFVRAFYSDDKNGEITGPLNELNITEDVIWNSGSVLGSDNAEDMIEIQKRYLEKNRLKIPLLFMADVIHGFRTVFPIPLAIGCTWDMELAKKSAEIAAKEAALSGTNVTFSPMVDLVRDPRWGRVIETTGEDPYLNGLFATAFVQGYQGNMTDEYNIAACVKHFAGYGASEAGREYNTVDMSERNLRENYLPSYKAAVDAGVELVMTSFNTVNGIPSTGNSYLMRDILRKEWGFKGIVISDWAAVQELIPHGVAKDGKEAAKKAIEAGVDIEMMTSNYVNNLRELIEKEKIKMELLDEAALRILELKNKLGLFENPYRTANAQKAEEAYLCKEHREIAREVAYKSFVLLKNNNILPFSKEKNVAIIGPFAKNNRILGPWSVQGKEEEAVNFLEGIQNKIGREKVVTVEGGGINCEDKSNFAEAIEAAQKADVVILALGEDQDMSGEAGSRAYITLPGVQEELAKEIFKIGKPTAVVLFNGRPLEMTSWYKEAPAILEAWFPGSETGNALADVLFGDVNPSGRLTMSIPYTVGQIPVYYNCYNTGRPKNEGTEGNRFLSQYIDIPNEPLYHFGYGLSYTEYSYGDIDLNKTVMKYNEKITAKIKVKNIGKMAGIETVQLYIRDITASTVRPIKELKGFKKIYLEPNEEKQVTFEIGEDMLKFYNSECNYLSEKGKFEIMIGHDCKNVKGAEFELI</sequence>
<dbReference type="HOGENOM" id="CLU_004542_5_1_9"/>
<dbReference type="SUPFAM" id="SSF52279">
    <property type="entry name" value="Beta-D-glucan exohydrolase, C-terminal domain"/>
    <property type="match status" value="1"/>
</dbReference>
<dbReference type="GO" id="GO:0008422">
    <property type="term" value="F:beta-glucosidase activity"/>
    <property type="evidence" value="ECO:0007669"/>
    <property type="project" value="UniProtKB-EC"/>
</dbReference>
<dbReference type="Pfam" id="PF00933">
    <property type="entry name" value="Glyco_hydro_3"/>
    <property type="match status" value="1"/>
</dbReference>
<dbReference type="GO" id="GO:0009251">
    <property type="term" value="P:glucan catabolic process"/>
    <property type="evidence" value="ECO:0007669"/>
    <property type="project" value="TreeGrafter"/>
</dbReference>
<dbReference type="InterPro" id="IPR013783">
    <property type="entry name" value="Ig-like_fold"/>
</dbReference>
<dbReference type="PATRIC" id="fig|931276.5.peg.5687"/>
<protein>
    <recommendedName>
        <fullName evidence="3">beta-glucosidase</fullName>
        <ecNumber evidence="3">3.2.1.21</ecNumber>
    </recommendedName>
</protein>
<evidence type="ECO:0000259" key="8">
    <source>
        <dbReference type="SMART" id="SM01217"/>
    </source>
</evidence>
<evidence type="ECO:0000256" key="5">
    <source>
        <dbReference type="ARBA" id="ARBA00022801"/>
    </source>
</evidence>
<gene>
    <name evidence="9" type="primary">bglX3</name>
    <name evidence="9" type="ORF">Cspa_c56420</name>
</gene>
<keyword evidence="4" id="KW-0732">Signal</keyword>
<dbReference type="PROSITE" id="PS00775">
    <property type="entry name" value="GLYCOSYL_HYDROL_F3"/>
    <property type="match status" value="1"/>
</dbReference>
<evidence type="ECO:0000256" key="3">
    <source>
        <dbReference type="ARBA" id="ARBA00012744"/>
    </source>
</evidence>
<dbReference type="Proteomes" id="UP000011728">
    <property type="component" value="Chromosome"/>
</dbReference>
<dbReference type="SUPFAM" id="SSF51445">
    <property type="entry name" value="(Trans)glycosidases"/>
    <property type="match status" value="1"/>
</dbReference>
<evidence type="ECO:0000313" key="10">
    <source>
        <dbReference type="Proteomes" id="UP000011728"/>
    </source>
</evidence>
<dbReference type="InterPro" id="IPR026891">
    <property type="entry name" value="Fn3-like"/>
</dbReference>
<keyword evidence="6 7" id="KW-0326">Glycosidase</keyword>
<dbReference type="AlphaFoldDB" id="M1MTC6"/>
<dbReference type="InterPro" id="IPR002772">
    <property type="entry name" value="Glyco_hydro_3_C"/>
</dbReference>
<dbReference type="KEGG" id="csr:Cspa_c56420"/>
<dbReference type="Pfam" id="PF14310">
    <property type="entry name" value="Fn3-like"/>
    <property type="match status" value="1"/>
</dbReference>
<proteinExistence type="inferred from homology"/>
<evidence type="ECO:0000256" key="6">
    <source>
        <dbReference type="ARBA" id="ARBA00023295"/>
    </source>
</evidence>
<comment type="similarity">
    <text evidence="2 7">Belongs to the glycosyl hydrolase 3 family.</text>
</comment>
<dbReference type="OrthoDB" id="9805821at2"/>
<dbReference type="FunFam" id="3.40.50.1700:FF:000009">
    <property type="entry name" value="Periplasmic beta-glucosidase"/>
    <property type="match status" value="1"/>
</dbReference>
<evidence type="ECO:0000313" key="9">
    <source>
        <dbReference type="EMBL" id="AGF59368.1"/>
    </source>
</evidence>
<dbReference type="eggNOG" id="COG1472">
    <property type="taxonomic scope" value="Bacteria"/>
</dbReference>
<evidence type="ECO:0000256" key="1">
    <source>
        <dbReference type="ARBA" id="ARBA00000448"/>
    </source>
</evidence>
<keyword evidence="5 7" id="KW-0378">Hydrolase</keyword>
<organism evidence="9 10">
    <name type="scientific">Clostridium saccharoperbutylacetonicum N1-4(HMT)</name>
    <dbReference type="NCBI Taxonomy" id="931276"/>
    <lineage>
        <taxon>Bacteria</taxon>
        <taxon>Bacillati</taxon>
        <taxon>Bacillota</taxon>
        <taxon>Clostridia</taxon>
        <taxon>Eubacteriales</taxon>
        <taxon>Clostridiaceae</taxon>
        <taxon>Clostridium</taxon>
    </lineage>
</organism>
<dbReference type="InterPro" id="IPR036962">
    <property type="entry name" value="Glyco_hydro_3_N_sf"/>
</dbReference>
<dbReference type="EMBL" id="CP004121">
    <property type="protein sequence ID" value="AGF59368.1"/>
    <property type="molecule type" value="Genomic_DNA"/>
</dbReference>
<evidence type="ECO:0000256" key="7">
    <source>
        <dbReference type="RuleBase" id="RU361161"/>
    </source>
</evidence>
<dbReference type="InterPro" id="IPR019800">
    <property type="entry name" value="Glyco_hydro_3_AS"/>
</dbReference>
<dbReference type="Gene3D" id="3.20.20.300">
    <property type="entry name" value="Glycoside hydrolase, family 3, N-terminal domain"/>
    <property type="match status" value="1"/>
</dbReference>
<dbReference type="EC" id="3.2.1.21" evidence="3"/>
<dbReference type="FunFam" id="3.20.20.300:FF:000005">
    <property type="entry name" value="Periplasmic beta-glucosidase"/>
    <property type="match status" value="1"/>
</dbReference>
<dbReference type="PANTHER" id="PTHR30620:SF16">
    <property type="entry name" value="LYSOSOMAL BETA GLUCOSIDASE"/>
    <property type="match status" value="1"/>
</dbReference>
<dbReference type="InterPro" id="IPR036881">
    <property type="entry name" value="Glyco_hydro_3_C_sf"/>
</dbReference>
<dbReference type="NCBIfam" id="NF011678">
    <property type="entry name" value="PRK15098.1"/>
    <property type="match status" value="1"/>
</dbReference>
<dbReference type="Gene3D" id="2.60.40.10">
    <property type="entry name" value="Immunoglobulins"/>
    <property type="match status" value="1"/>
</dbReference>